<keyword evidence="3" id="KW-1185">Reference proteome</keyword>
<name>A0A8K1G5W9_9PASS</name>
<proteinExistence type="predicted"/>
<evidence type="ECO:0000313" key="2">
    <source>
        <dbReference type="EMBL" id="TRZ12441.1"/>
    </source>
</evidence>
<protein>
    <submittedName>
        <fullName evidence="2">Uncharacterized protein</fullName>
    </submittedName>
</protein>
<organism evidence="2 3">
    <name type="scientific">Zosterops borbonicus</name>
    <dbReference type="NCBI Taxonomy" id="364589"/>
    <lineage>
        <taxon>Eukaryota</taxon>
        <taxon>Metazoa</taxon>
        <taxon>Chordata</taxon>
        <taxon>Craniata</taxon>
        <taxon>Vertebrata</taxon>
        <taxon>Euteleostomi</taxon>
        <taxon>Archelosauria</taxon>
        <taxon>Archosauria</taxon>
        <taxon>Dinosauria</taxon>
        <taxon>Saurischia</taxon>
        <taxon>Theropoda</taxon>
        <taxon>Coelurosauria</taxon>
        <taxon>Aves</taxon>
        <taxon>Neognathae</taxon>
        <taxon>Neoaves</taxon>
        <taxon>Telluraves</taxon>
        <taxon>Australaves</taxon>
        <taxon>Passeriformes</taxon>
        <taxon>Sylvioidea</taxon>
        <taxon>Zosteropidae</taxon>
        <taxon>Zosterops</taxon>
    </lineage>
</organism>
<gene>
    <name evidence="2" type="ORF">HGM15179_014665</name>
</gene>
<dbReference type="Proteomes" id="UP000796761">
    <property type="component" value="Unassembled WGS sequence"/>
</dbReference>
<dbReference type="OrthoDB" id="10429486at2759"/>
<reference evidence="2" key="1">
    <citation type="submission" date="2019-04" db="EMBL/GenBank/DDBJ databases">
        <title>Genome assembly of Zosterops borbonicus 15179.</title>
        <authorList>
            <person name="Leroy T."/>
            <person name="Anselmetti Y."/>
            <person name="Tilak M.-K."/>
            <person name="Nabholz B."/>
        </authorList>
    </citation>
    <scope>NUCLEOTIDE SEQUENCE</scope>
    <source>
        <strain evidence="2">HGM_15179</strain>
        <tissue evidence="2">Muscle</tissue>
    </source>
</reference>
<accession>A0A8K1G5W9</accession>
<dbReference type="AlphaFoldDB" id="A0A8K1G5W9"/>
<feature type="compositionally biased region" description="Basic and acidic residues" evidence="1">
    <location>
        <begin position="58"/>
        <end position="69"/>
    </location>
</feature>
<feature type="region of interest" description="Disordered" evidence="1">
    <location>
        <begin position="44"/>
        <end position="94"/>
    </location>
</feature>
<evidence type="ECO:0000313" key="3">
    <source>
        <dbReference type="Proteomes" id="UP000796761"/>
    </source>
</evidence>
<evidence type="ECO:0000256" key="1">
    <source>
        <dbReference type="SAM" id="MobiDB-lite"/>
    </source>
</evidence>
<comment type="caution">
    <text evidence="2">The sequence shown here is derived from an EMBL/GenBank/DDBJ whole genome shotgun (WGS) entry which is preliminary data.</text>
</comment>
<sequence>MALCEKRLHKRIKRSSSASCSQFHDGTKCTFNKFADDTKLREVSDMPEGCPATQRGLKRLEKQTAEKHMKSSKKAKSPGPEEEKPQAPAPAGTIQLESILAEKDLWVLVNTKLSMNQPHALTTKKANGILGCI</sequence>
<dbReference type="EMBL" id="SWJQ01000590">
    <property type="protein sequence ID" value="TRZ12441.1"/>
    <property type="molecule type" value="Genomic_DNA"/>
</dbReference>